<dbReference type="InterPro" id="IPR028923">
    <property type="entry name" value="SAICAR_synt/ADE2_N"/>
</dbReference>
<dbReference type="GO" id="GO:0004639">
    <property type="term" value="F:phosphoribosylaminoimidazolesuccinocarboxamide synthase activity"/>
    <property type="evidence" value="ECO:0007669"/>
    <property type="project" value="UniProtKB-EC"/>
</dbReference>
<dbReference type="PANTHER" id="PTHR43700:SF1">
    <property type="entry name" value="PHOSPHORIBOSYLAMINOIMIDAZOLE-SUCCINOCARBOXAMIDE SYNTHASE"/>
    <property type="match status" value="1"/>
</dbReference>
<feature type="domain" description="SAICAR synthetase/ADE2 N-terminal" evidence="10">
    <location>
        <begin position="10"/>
        <end position="255"/>
    </location>
</feature>
<dbReference type="Gene3D" id="3.30.200.20">
    <property type="entry name" value="Phosphorylase Kinase, domain 1"/>
    <property type="match status" value="1"/>
</dbReference>
<comment type="similarity">
    <text evidence="2">Belongs to the SAICAR synthetase family.</text>
</comment>
<dbReference type="AlphaFoldDB" id="A0A899FRC1"/>
<evidence type="ECO:0000256" key="6">
    <source>
        <dbReference type="ARBA" id="ARBA00022741"/>
    </source>
</evidence>
<keyword evidence="7" id="KW-0658">Purine biosynthesis</keyword>
<evidence type="ECO:0000256" key="2">
    <source>
        <dbReference type="ARBA" id="ARBA00010190"/>
    </source>
</evidence>
<comment type="pathway">
    <text evidence="1">Purine metabolism; IMP biosynthesis via de novo pathway; 5-amino-1-(5-phospho-D-ribosyl)imidazole-4-carboxamide from 5-amino-1-(5-phospho-D-ribosyl)imidazole-4-carboxylate: step 1/2.</text>
</comment>
<dbReference type="Gene3D" id="3.30.470.20">
    <property type="entry name" value="ATP-grasp fold, B domain"/>
    <property type="match status" value="1"/>
</dbReference>
<dbReference type="InterPro" id="IPR001636">
    <property type="entry name" value="SAICAR_synth"/>
</dbReference>
<keyword evidence="12" id="KW-1185">Reference proteome</keyword>
<dbReference type="InterPro" id="IPR018236">
    <property type="entry name" value="SAICAR_synthetase_CS"/>
</dbReference>
<dbReference type="UniPathway" id="UPA00074">
    <property type="reaction ID" value="UER00131"/>
</dbReference>
<evidence type="ECO:0000313" key="11">
    <source>
        <dbReference type="EMBL" id="QSL66470.1"/>
    </source>
</evidence>
<sequence>MMALEKYQKIIQGKVRDVYELDEDRLLFVTSDRISAYDVVLKSEIPEKGKILTALSLFWFKKLEHICKNHLIDVNFPTELEEVREIIEGRYMIVRKYQVLPIEAIVRGSAWKEYMLQGTVHGIPLRPGFKKGQALDMPLFTPSKKAKPGEQDENIHPKEASNEIGEKHAKEMERISLLLYKEACAYAKEKGVIIADTKFEFGVDANDHLVLVDEVLTPDSSRFWIYDSVDGEPYSLDKQYIRNWLEAENKTGQKDVILPESIIYQTRQRYIEVYEKLTGNSWTKKNAIKK</sequence>
<dbReference type="PROSITE" id="PS01058">
    <property type="entry name" value="SAICAR_SYNTHETASE_2"/>
    <property type="match status" value="1"/>
</dbReference>
<dbReference type="Pfam" id="PF01259">
    <property type="entry name" value="SAICAR_synt"/>
    <property type="match status" value="1"/>
</dbReference>
<proteinExistence type="inferred from homology"/>
<evidence type="ECO:0000256" key="8">
    <source>
        <dbReference type="ARBA" id="ARBA00022840"/>
    </source>
</evidence>
<protein>
    <recommendedName>
        <fullName evidence="4">Phosphoribosylaminoimidazole-succinocarboxamide synthase</fullName>
        <ecNumber evidence="3">6.3.2.6</ecNumber>
    </recommendedName>
    <alternativeName>
        <fullName evidence="9">SAICAR synthetase</fullName>
    </alternativeName>
</protein>
<keyword evidence="6" id="KW-0547">Nucleotide-binding</keyword>
<dbReference type="OrthoDB" id="9991235at2759"/>
<evidence type="ECO:0000256" key="3">
    <source>
        <dbReference type="ARBA" id="ARBA00012217"/>
    </source>
</evidence>
<dbReference type="HAMAP" id="MF_00137">
    <property type="entry name" value="SAICAR_synth"/>
    <property type="match status" value="1"/>
</dbReference>
<dbReference type="CDD" id="cd01414">
    <property type="entry name" value="SAICAR_synt_Sc"/>
    <property type="match status" value="1"/>
</dbReference>
<dbReference type="PANTHER" id="PTHR43700">
    <property type="entry name" value="PHOSPHORIBOSYLAMINOIMIDAZOLE-SUCCINOCARBOXAMIDE SYNTHASE"/>
    <property type="match status" value="1"/>
</dbReference>
<evidence type="ECO:0000256" key="5">
    <source>
        <dbReference type="ARBA" id="ARBA00022598"/>
    </source>
</evidence>
<dbReference type="SUPFAM" id="SSF56104">
    <property type="entry name" value="SAICAR synthase-like"/>
    <property type="match status" value="1"/>
</dbReference>
<organism evidence="11 12">
    <name type="scientific">Pneumocystis wakefieldiae</name>
    <dbReference type="NCBI Taxonomy" id="38082"/>
    <lineage>
        <taxon>Eukaryota</taxon>
        <taxon>Fungi</taxon>
        <taxon>Dikarya</taxon>
        <taxon>Ascomycota</taxon>
        <taxon>Taphrinomycotina</taxon>
        <taxon>Pneumocystomycetes</taxon>
        <taxon>Pneumocystaceae</taxon>
        <taxon>Pneumocystis</taxon>
    </lineage>
</organism>
<dbReference type="GO" id="GO:0005737">
    <property type="term" value="C:cytoplasm"/>
    <property type="evidence" value="ECO:0007669"/>
    <property type="project" value="TreeGrafter"/>
</dbReference>
<evidence type="ECO:0000259" key="10">
    <source>
        <dbReference type="Pfam" id="PF01259"/>
    </source>
</evidence>
<dbReference type="GO" id="GO:0005524">
    <property type="term" value="F:ATP binding"/>
    <property type="evidence" value="ECO:0007669"/>
    <property type="project" value="UniProtKB-KW"/>
</dbReference>
<evidence type="ECO:0000313" key="12">
    <source>
        <dbReference type="Proteomes" id="UP000663699"/>
    </source>
</evidence>
<keyword evidence="8" id="KW-0067">ATP-binding</keyword>
<evidence type="ECO:0000256" key="4">
    <source>
        <dbReference type="ARBA" id="ARBA00016460"/>
    </source>
</evidence>
<evidence type="ECO:0000256" key="7">
    <source>
        <dbReference type="ARBA" id="ARBA00022755"/>
    </source>
</evidence>
<dbReference type="EMBL" id="CP054543">
    <property type="protein sequence ID" value="QSL66470.1"/>
    <property type="molecule type" value="Genomic_DNA"/>
</dbReference>
<evidence type="ECO:0000256" key="9">
    <source>
        <dbReference type="ARBA" id="ARBA00030409"/>
    </source>
</evidence>
<dbReference type="NCBIfam" id="NF010568">
    <property type="entry name" value="PRK13961.1"/>
    <property type="match status" value="1"/>
</dbReference>
<reference evidence="11" key="1">
    <citation type="submission" date="2020-06" db="EMBL/GenBank/DDBJ databases">
        <title>Genomes of multiple members of Pneumocystis genus reveal paths to human pathogen Pneumocystis jirovecii.</title>
        <authorList>
            <person name="Cisse O.H."/>
            <person name="Ma L."/>
            <person name="Dekker J."/>
            <person name="Khil P."/>
            <person name="Jo J."/>
            <person name="Brenchley J."/>
            <person name="Blair R."/>
            <person name="Pahar B."/>
            <person name="Chabe M."/>
            <person name="Van Rompay K.A."/>
            <person name="Keesler R."/>
            <person name="Sukura A."/>
            <person name="Hirsch V."/>
            <person name="Kutty G."/>
            <person name="Liu Y."/>
            <person name="Peng L."/>
            <person name="Chen J."/>
            <person name="Song J."/>
            <person name="Weissenbacher-Lang C."/>
            <person name="Xu J."/>
            <person name="Upham N.S."/>
            <person name="Stajich J.E."/>
            <person name="Cuomo C.A."/>
            <person name="Cushion M.T."/>
            <person name="Kovacs J.A."/>
        </authorList>
    </citation>
    <scope>NUCLEOTIDE SEQUENCE</scope>
    <source>
        <strain evidence="11">2A</strain>
    </source>
</reference>
<gene>
    <name evidence="11" type="ORF">MERGE_000850</name>
</gene>
<dbReference type="NCBIfam" id="TIGR00081">
    <property type="entry name" value="purC"/>
    <property type="match status" value="1"/>
</dbReference>
<evidence type="ECO:0000256" key="1">
    <source>
        <dbReference type="ARBA" id="ARBA00004672"/>
    </source>
</evidence>
<dbReference type="EC" id="6.3.2.6" evidence="3"/>
<name>A0A899FRC1_9ASCO</name>
<accession>A0A899FRC1</accession>
<dbReference type="GO" id="GO:0006189">
    <property type="term" value="P:'de novo' IMP biosynthetic process"/>
    <property type="evidence" value="ECO:0007669"/>
    <property type="project" value="UniProtKB-UniPathway"/>
</dbReference>
<dbReference type="Proteomes" id="UP000663699">
    <property type="component" value="Chromosome 12"/>
</dbReference>
<keyword evidence="5" id="KW-0436">Ligase</keyword>